<sequence length="126" mass="14151">MAQGNKPLIYYCLAHGGARFMYAPPAYHGEIGVQNCHCGKTYPDHVTINVAEEIDHLLGKIEDCHQEGDESNQEEQIPAQEVQQVQEQPNGEMDGMIEDFEEDPKENHRGNVEEESESRDGIVVVD</sequence>
<organism evidence="2 3">
    <name type="scientific">Cinchona calisaya</name>
    <dbReference type="NCBI Taxonomy" id="153742"/>
    <lineage>
        <taxon>Eukaryota</taxon>
        <taxon>Viridiplantae</taxon>
        <taxon>Streptophyta</taxon>
        <taxon>Embryophyta</taxon>
        <taxon>Tracheophyta</taxon>
        <taxon>Spermatophyta</taxon>
        <taxon>Magnoliopsida</taxon>
        <taxon>eudicotyledons</taxon>
        <taxon>Gunneridae</taxon>
        <taxon>Pentapetalae</taxon>
        <taxon>asterids</taxon>
        <taxon>lamiids</taxon>
        <taxon>Gentianales</taxon>
        <taxon>Rubiaceae</taxon>
        <taxon>Cinchonoideae</taxon>
        <taxon>Cinchoneae</taxon>
        <taxon>Cinchona</taxon>
    </lineage>
</organism>
<keyword evidence="3" id="KW-1185">Reference proteome</keyword>
<comment type="caution">
    <text evidence="2">The sequence shown here is derived from an EMBL/GenBank/DDBJ whole genome shotgun (WGS) entry which is preliminary data.</text>
</comment>
<evidence type="ECO:0000256" key="1">
    <source>
        <dbReference type="SAM" id="MobiDB-lite"/>
    </source>
</evidence>
<feature type="compositionally biased region" description="Acidic residues" evidence="1">
    <location>
        <begin position="95"/>
        <end position="104"/>
    </location>
</feature>
<evidence type="ECO:0000313" key="3">
    <source>
        <dbReference type="Proteomes" id="UP001630127"/>
    </source>
</evidence>
<feature type="region of interest" description="Disordered" evidence="1">
    <location>
        <begin position="64"/>
        <end position="126"/>
    </location>
</feature>
<dbReference type="EMBL" id="JBJUIK010000010">
    <property type="protein sequence ID" value="KAL3516167.1"/>
    <property type="molecule type" value="Genomic_DNA"/>
</dbReference>
<dbReference type="Proteomes" id="UP001630127">
    <property type="component" value="Unassembled WGS sequence"/>
</dbReference>
<name>A0ABD2ZDI5_9GENT</name>
<protein>
    <submittedName>
        <fullName evidence="2">Uncharacterized protein</fullName>
    </submittedName>
</protein>
<evidence type="ECO:0000313" key="2">
    <source>
        <dbReference type="EMBL" id="KAL3516167.1"/>
    </source>
</evidence>
<proteinExistence type="predicted"/>
<feature type="compositionally biased region" description="Low complexity" evidence="1">
    <location>
        <begin position="74"/>
        <end position="89"/>
    </location>
</feature>
<reference evidence="2 3" key="1">
    <citation type="submission" date="2024-11" db="EMBL/GenBank/DDBJ databases">
        <title>A near-complete genome assembly of Cinchona calisaya.</title>
        <authorList>
            <person name="Lian D.C."/>
            <person name="Zhao X.W."/>
            <person name="Wei L."/>
        </authorList>
    </citation>
    <scope>NUCLEOTIDE SEQUENCE [LARGE SCALE GENOMIC DNA]</scope>
    <source>
        <tissue evidence="2">Nenye</tissue>
    </source>
</reference>
<accession>A0ABD2ZDI5</accession>
<dbReference type="AlphaFoldDB" id="A0ABD2ZDI5"/>
<gene>
    <name evidence="2" type="ORF">ACH5RR_023069</name>
</gene>